<dbReference type="Gene3D" id="3.40.50.12710">
    <property type="match status" value="1"/>
</dbReference>
<reference evidence="10" key="1">
    <citation type="submission" date="2025-08" db="UniProtKB">
        <authorList>
            <consortium name="Ensembl"/>
        </authorList>
    </citation>
    <scope>IDENTIFICATION</scope>
</reference>
<dbReference type="InterPro" id="IPR029063">
    <property type="entry name" value="SAM-dependent_MTases_sf"/>
</dbReference>
<evidence type="ECO:0000256" key="6">
    <source>
        <dbReference type="ARBA" id="ARBA00023128"/>
    </source>
</evidence>
<accession>A0A8C5WB02</accession>
<dbReference type="GeneTree" id="ENSGT00390000001588"/>
<dbReference type="EC" id="2.1.1.320" evidence="9"/>
<dbReference type="PANTHER" id="PTHR12049:SF7">
    <property type="entry name" value="PROTEIN ARGININE METHYLTRANSFERASE NDUFAF7, MITOCHONDRIAL"/>
    <property type="match status" value="1"/>
</dbReference>
<sequence length="456" mass="51034">MNKLVTRLLGLGRSFPPRRRVPVACHPCRDLCLQNINQQDGASLLKHFTLNIKASGPITVAEYMRQVLTNPVKGYYMHRDVLGEHGDFITSPEISQIFGELLGIWCVSEWLAAGRPKDIQLVELGPGRGTLTSDMLRVFGQFKHLLNMCKISVHLVEVSPTLSQVQAMTLTGKNIKPSEDEASPVYMKAATKAGLPIFWYQNVEDVPSGFTFFIAHEFFDVLPVHKLQKTQEGWREVLIDIDPEVPDKLRYVLGSSTPLVASTFIEEDEKRDHVEVCPSAAVIIQKLAQQISSYGGAALIADYGHYGDKTDTFRGFQAHQLHNELTDPGMADLTADVDFKFLKRLIGDTAASVGPITQREFLRNMGIDIRLKILLEQAKDPATQNDLKSGYDILMRPEKMGERFHFFSVVPHSRLADRKPGPHTPSQHIAGVLWCILVSSLARCAGYPDIRYTRTL</sequence>
<evidence type="ECO:0000256" key="3">
    <source>
        <dbReference type="ARBA" id="ARBA00022603"/>
    </source>
</evidence>
<gene>
    <name evidence="10" type="primary">NDUFAF7</name>
</gene>
<dbReference type="AlphaFoldDB" id="A0A8C5WB02"/>
<reference evidence="10" key="2">
    <citation type="submission" date="2025-09" db="UniProtKB">
        <authorList>
            <consortium name="Ensembl"/>
        </authorList>
    </citation>
    <scope>IDENTIFICATION</scope>
</reference>
<dbReference type="FunFam" id="3.40.50.12710:FF:000001">
    <property type="entry name" value="Protein arginine methyltransferase NDUFAF7"/>
    <property type="match status" value="1"/>
</dbReference>
<comment type="similarity">
    <text evidence="2 9">Belongs to the NDUFAF7 family.</text>
</comment>
<dbReference type="Proteomes" id="UP000694569">
    <property type="component" value="Unplaced"/>
</dbReference>
<dbReference type="GO" id="GO:0035243">
    <property type="term" value="F:protein-arginine omega-N symmetric methyltransferase activity"/>
    <property type="evidence" value="ECO:0007669"/>
    <property type="project" value="UniProtKB-EC"/>
</dbReference>
<dbReference type="PANTHER" id="PTHR12049">
    <property type="entry name" value="PROTEIN ARGININE METHYLTRANSFERASE NDUFAF7, MITOCHONDRIAL"/>
    <property type="match status" value="1"/>
</dbReference>
<evidence type="ECO:0000313" key="11">
    <source>
        <dbReference type="Proteomes" id="UP000694569"/>
    </source>
</evidence>
<evidence type="ECO:0000256" key="5">
    <source>
        <dbReference type="ARBA" id="ARBA00022946"/>
    </source>
</evidence>
<organism evidence="10 11">
    <name type="scientific">Leptobrachium leishanense</name>
    <name type="common">Leishan spiny toad</name>
    <dbReference type="NCBI Taxonomy" id="445787"/>
    <lineage>
        <taxon>Eukaryota</taxon>
        <taxon>Metazoa</taxon>
        <taxon>Chordata</taxon>
        <taxon>Craniata</taxon>
        <taxon>Vertebrata</taxon>
        <taxon>Euteleostomi</taxon>
        <taxon>Amphibia</taxon>
        <taxon>Batrachia</taxon>
        <taxon>Anura</taxon>
        <taxon>Pelobatoidea</taxon>
        <taxon>Megophryidae</taxon>
        <taxon>Leptobrachium</taxon>
    </lineage>
</organism>
<dbReference type="Pfam" id="PF02636">
    <property type="entry name" value="Methyltransf_28"/>
    <property type="match status" value="1"/>
</dbReference>
<dbReference type="InterPro" id="IPR038375">
    <property type="entry name" value="NDUFAF7_sf"/>
</dbReference>
<keyword evidence="4 9" id="KW-0808">Transferase</keyword>
<dbReference type="GO" id="GO:0032259">
    <property type="term" value="P:methylation"/>
    <property type="evidence" value="ECO:0007669"/>
    <property type="project" value="UniProtKB-KW"/>
</dbReference>
<protein>
    <recommendedName>
        <fullName evidence="9">Protein arginine methyltransferase NDUFAF7</fullName>
        <ecNumber evidence="9">2.1.1.320</ecNumber>
    </recommendedName>
</protein>
<keyword evidence="6 9" id="KW-0496">Mitochondrion</keyword>
<evidence type="ECO:0000256" key="4">
    <source>
        <dbReference type="ARBA" id="ARBA00022679"/>
    </source>
</evidence>
<evidence type="ECO:0000256" key="2">
    <source>
        <dbReference type="ARBA" id="ARBA00005891"/>
    </source>
</evidence>
<evidence type="ECO:0000313" key="10">
    <source>
        <dbReference type="Ensembl" id="ENSLLEP00000025992.1"/>
    </source>
</evidence>
<dbReference type="SUPFAM" id="SSF53335">
    <property type="entry name" value="S-adenosyl-L-methionine-dependent methyltransferases"/>
    <property type="match status" value="1"/>
</dbReference>
<keyword evidence="11" id="KW-1185">Reference proteome</keyword>
<proteinExistence type="inferred from homology"/>
<comment type="function">
    <text evidence="8">Arginine methyltransferase involved in the assembly or stability of mitochondrial NADH:ubiquinone oxidoreductase complex (complex I). Acts by mediating symmetric dimethylation of 'Arg-118' of NDUFS2 after it assembles into the complex I, stabilizing the early intermediate complex.</text>
</comment>
<dbReference type="Ensembl" id="ENSLLET00000026987.1">
    <property type="protein sequence ID" value="ENSLLEP00000025992.1"/>
    <property type="gene ID" value="ENSLLEG00000016490.1"/>
</dbReference>
<evidence type="ECO:0000256" key="1">
    <source>
        <dbReference type="ARBA" id="ARBA00004173"/>
    </source>
</evidence>
<dbReference type="OrthoDB" id="438553at2759"/>
<dbReference type="GO" id="GO:0005739">
    <property type="term" value="C:mitochondrion"/>
    <property type="evidence" value="ECO:0007669"/>
    <property type="project" value="UniProtKB-SubCell"/>
</dbReference>
<comment type="catalytic activity">
    <reaction evidence="7 9">
        <text>L-arginyl-[protein] + 2 S-adenosyl-L-methionine = N(omega),N(omega)'-dimethyl-L-arginyl-[protein] + 2 S-adenosyl-L-homocysteine + 2 H(+)</text>
        <dbReference type="Rhea" id="RHEA:48108"/>
        <dbReference type="Rhea" id="RHEA-COMP:10532"/>
        <dbReference type="Rhea" id="RHEA-COMP:11992"/>
        <dbReference type="ChEBI" id="CHEBI:15378"/>
        <dbReference type="ChEBI" id="CHEBI:29965"/>
        <dbReference type="ChEBI" id="CHEBI:57856"/>
        <dbReference type="ChEBI" id="CHEBI:59789"/>
        <dbReference type="ChEBI" id="CHEBI:88221"/>
        <dbReference type="EC" id="2.1.1.320"/>
    </reaction>
</comment>
<name>A0A8C5WB02_9ANUR</name>
<evidence type="ECO:0000256" key="9">
    <source>
        <dbReference type="RuleBase" id="RU364114"/>
    </source>
</evidence>
<dbReference type="GO" id="GO:0032981">
    <property type="term" value="P:mitochondrial respiratory chain complex I assembly"/>
    <property type="evidence" value="ECO:0007669"/>
    <property type="project" value="TreeGrafter"/>
</dbReference>
<comment type="subcellular location">
    <subcellularLocation>
        <location evidence="1 9">Mitochondrion</location>
    </subcellularLocation>
</comment>
<keyword evidence="5" id="KW-0809">Transit peptide</keyword>
<keyword evidence="3 9" id="KW-0489">Methyltransferase</keyword>
<evidence type="ECO:0000256" key="7">
    <source>
        <dbReference type="ARBA" id="ARBA00048612"/>
    </source>
</evidence>
<evidence type="ECO:0000256" key="8">
    <source>
        <dbReference type="ARBA" id="ARBA00054758"/>
    </source>
</evidence>
<dbReference type="InterPro" id="IPR003788">
    <property type="entry name" value="NDUFAF7"/>
</dbReference>